<name>A0A8H5GGL4_9AGAR</name>
<gene>
    <name evidence="1" type="ORF">D9758_005527</name>
</gene>
<evidence type="ECO:0000313" key="1">
    <source>
        <dbReference type="EMBL" id="KAF5364572.1"/>
    </source>
</evidence>
<evidence type="ECO:0000313" key="2">
    <source>
        <dbReference type="Proteomes" id="UP000559256"/>
    </source>
</evidence>
<dbReference type="SUPFAM" id="SSF53098">
    <property type="entry name" value="Ribonuclease H-like"/>
    <property type="match status" value="1"/>
</dbReference>
<evidence type="ECO:0008006" key="3">
    <source>
        <dbReference type="Google" id="ProtNLM"/>
    </source>
</evidence>
<comment type="caution">
    <text evidence="1">The sequence shown here is derived from an EMBL/GenBank/DDBJ whole genome shotgun (WGS) entry which is preliminary data.</text>
</comment>
<reference evidence="1 2" key="1">
    <citation type="journal article" date="2020" name="ISME J.">
        <title>Uncovering the hidden diversity of litter-decomposition mechanisms in mushroom-forming fungi.</title>
        <authorList>
            <person name="Floudas D."/>
            <person name="Bentzer J."/>
            <person name="Ahren D."/>
            <person name="Johansson T."/>
            <person name="Persson P."/>
            <person name="Tunlid A."/>
        </authorList>
    </citation>
    <scope>NUCLEOTIDE SEQUENCE [LARGE SCALE GENOMIC DNA]</scope>
    <source>
        <strain evidence="1 2">CBS 291.85</strain>
    </source>
</reference>
<proteinExistence type="predicted"/>
<sequence>MIGLDGKSFIEATFNFKHRPGQYIIDEIHRVTDEILTDTSLQLLLTWVPGHMGLNGNEQADGEAKKAARGDTGGTQLLPLFLRGRTLPASVSALKQQFHASLIERWEKDFTKSRRLQRFSAYEPRGVRSHFIHLTDKLSRRQTSILVQLHTGHVPLNSHLYRISRSETPNCPNCELSGHTAKETV</sequence>
<dbReference type="Gene3D" id="3.30.420.10">
    <property type="entry name" value="Ribonuclease H-like superfamily/Ribonuclease H"/>
    <property type="match status" value="1"/>
</dbReference>
<dbReference type="OrthoDB" id="3267074at2759"/>
<dbReference type="AlphaFoldDB" id="A0A8H5GGL4"/>
<dbReference type="GO" id="GO:0003676">
    <property type="term" value="F:nucleic acid binding"/>
    <property type="evidence" value="ECO:0007669"/>
    <property type="project" value="InterPro"/>
</dbReference>
<dbReference type="InterPro" id="IPR036397">
    <property type="entry name" value="RNaseH_sf"/>
</dbReference>
<dbReference type="Proteomes" id="UP000559256">
    <property type="component" value="Unassembled WGS sequence"/>
</dbReference>
<accession>A0A8H5GGL4</accession>
<dbReference type="InterPro" id="IPR012337">
    <property type="entry name" value="RNaseH-like_sf"/>
</dbReference>
<protein>
    <recommendedName>
        <fullName evidence="3">RNase H type-1 domain-containing protein</fullName>
    </recommendedName>
</protein>
<dbReference type="EMBL" id="JAACJM010000032">
    <property type="protein sequence ID" value="KAF5364572.1"/>
    <property type="molecule type" value="Genomic_DNA"/>
</dbReference>
<organism evidence="1 2">
    <name type="scientific">Tetrapyrgos nigripes</name>
    <dbReference type="NCBI Taxonomy" id="182062"/>
    <lineage>
        <taxon>Eukaryota</taxon>
        <taxon>Fungi</taxon>
        <taxon>Dikarya</taxon>
        <taxon>Basidiomycota</taxon>
        <taxon>Agaricomycotina</taxon>
        <taxon>Agaricomycetes</taxon>
        <taxon>Agaricomycetidae</taxon>
        <taxon>Agaricales</taxon>
        <taxon>Marasmiineae</taxon>
        <taxon>Marasmiaceae</taxon>
        <taxon>Tetrapyrgos</taxon>
    </lineage>
</organism>
<keyword evidence="2" id="KW-1185">Reference proteome</keyword>